<dbReference type="InterPro" id="IPR057326">
    <property type="entry name" value="KR_dom"/>
</dbReference>
<evidence type="ECO:0000256" key="1">
    <source>
        <dbReference type="ARBA" id="ARBA00006484"/>
    </source>
</evidence>
<evidence type="ECO:0000313" key="5">
    <source>
        <dbReference type="Proteomes" id="UP000219994"/>
    </source>
</evidence>
<dbReference type="InterPro" id="IPR002347">
    <property type="entry name" value="SDR_fam"/>
</dbReference>
<dbReference type="SUPFAM" id="SSF51735">
    <property type="entry name" value="NAD(P)-binding Rossmann-fold domains"/>
    <property type="match status" value="1"/>
</dbReference>
<dbReference type="PANTHER" id="PTHR43477">
    <property type="entry name" value="DIHYDROANTICAPSIN 7-DEHYDROGENASE"/>
    <property type="match status" value="1"/>
</dbReference>
<dbReference type="InterPro" id="IPR036291">
    <property type="entry name" value="NAD(P)-bd_dom_sf"/>
</dbReference>
<name>A0A2A6FPC9_9MICO</name>
<evidence type="ECO:0000256" key="2">
    <source>
        <dbReference type="ARBA" id="ARBA00023002"/>
    </source>
</evidence>
<gene>
    <name evidence="4" type="ORF">B5766_09685</name>
</gene>
<dbReference type="SMART" id="SM00822">
    <property type="entry name" value="PKS_KR"/>
    <property type="match status" value="1"/>
</dbReference>
<dbReference type="GO" id="GO:0016491">
    <property type="term" value="F:oxidoreductase activity"/>
    <property type="evidence" value="ECO:0007669"/>
    <property type="project" value="UniProtKB-KW"/>
</dbReference>
<keyword evidence="2" id="KW-0560">Oxidoreductase</keyword>
<dbReference type="FunFam" id="3.40.50.720:FF:000084">
    <property type="entry name" value="Short-chain dehydrogenase reductase"/>
    <property type="match status" value="1"/>
</dbReference>
<dbReference type="EMBL" id="NAEP01000046">
    <property type="protein sequence ID" value="PDQ34725.1"/>
    <property type="molecule type" value="Genomic_DNA"/>
</dbReference>
<dbReference type="InterPro" id="IPR051122">
    <property type="entry name" value="SDR_DHRS6-like"/>
</dbReference>
<dbReference type="Proteomes" id="UP000219994">
    <property type="component" value="Unassembled WGS sequence"/>
</dbReference>
<dbReference type="PRINTS" id="PR00080">
    <property type="entry name" value="SDRFAMILY"/>
</dbReference>
<dbReference type="PROSITE" id="PS00061">
    <property type="entry name" value="ADH_SHORT"/>
    <property type="match status" value="1"/>
</dbReference>
<dbReference type="Pfam" id="PF13561">
    <property type="entry name" value="adh_short_C2"/>
    <property type="match status" value="1"/>
</dbReference>
<dbReference type="PANTHER" id="PTHR43477:SF1">
    <property type="entry name" value="DIHYDROANTICAPSIN 7-DEHYDROGENASE"/>
    <property type="match status" value="1"/>
</dbReference>
<dbReference type="CDD" id="cd05233">
    <property type="entry name" value="SDR_c"/>
    <property type="match status" value="1"/>
</dbReference>
<proteinExistence type="inferred from homology"/>
<evidence type="ECO:0000313" key="4">
    <source>
        <dbReference type="EMBL" id="PDQ34725.1"/>
    </source>
</evidence>
<organism evidence="4 5">
    <name type="scientific">Candidatus Lumbricidiphila eiseniae</name>
    <dbReference type="NCBI Taxonomy" id="1969409"/>
    <lineage>
        <taxon>Bacteria</taxon>
        <taxon>Bacillati</taxon>
        <taxon>Actinomycetota</taxon>
        <taxon>Actinomycetes</taxon>
        <taxon>Micrococcales</taxon>
        <taxon>Microbacteriaceae</taxon>
        <taxon>Candidatus Lumbricidiphila</taxon>
    </lineage>
</organism>
<dbReference type="AlphaFoldDB" id="A0A2A6FPC9"/>
<feature type="domain" description="Ketoreductase" evidence="3">
    <location>
        <begin position="28"/>
        <end position="197"/>
    </location>
</feature>
<dbReference type="InterPro" id="IPR020904">
    <property type="entry name" value="Sc_DH/Rdtase_CS"/>
</dbReference>
<dbReference type="Gene3D" id="3.40.50.720">
    <property type="entry name" value="NAD(P)-binding Rossmann-like Domain"/>
    <property type="match status" value="1"/>
</dbReference>
<reference evidence="5" key="1">
    <citation type="submission" date="2017-03" db="EMBL/GenBank/DDBJ databases">
        <authorList>
            <person name="Lund M.B."/>
        </authorList>
    </citation>
    <scope>NUCLEOTIDE SEQUENCE [LARGE SCALE GENOMIC DNA]</scope>
</reference>
<comment type="similarity">
    <text evidence="1">Belongs to the short-chain dehydrogenases/reductases (SDR) family.</text>
</comment>
<protein>
    <submittedName>
        <fullName evidence="4">Short-chain dehydrogenase</fullName>
    </submittedName>
</protein>
<accession>A0A2A6FPC9</accession>
<comment type="caution">
    <text evidence="4">The sequence shown here is derived from an EMBL/GenBank/DDBJ whole genome shotgun (WGS) entry which is preliminary data.</text>
</comment>
<dbReference type="PRINTS" id="PR00081">
    <property type="entry name" value="GDHRDH"/>
</dbReference>
<sequence length="271" mass="28202">MFARVRPDTPTTLVQREGLNVTKDFEGLVAVVTGGASGIGAAIATRLRTGGARIAVFDVQPRGTNTHDLVISVNIADDDSVRAGIDRVAAEFGGIDIVVNNAGIGAIGTVETNSDDEWHRILDVNVIGTARVSRAALPHLRRSPVAAIVNVSSVAATAGITDRALYSASKGAISALTRAMAADHLHEGVRVNAVTPGTADTPWVQRLLSVASNPTSERSALEARQPHGRLVDPQEIADAVAYLASPASRSTTGVSLAIDGGMQELRVRPRG</sequence>
<evidence type="ECO:0000259" key="3">
    <source>
        <dbReference type="SMART" id="SM00822"/>
    </source>
</evidence>